<proteinExistence type="predicted"/>
<name>A0A8B8I6R4_VANTA</name>
<organism evidence="2 3">
    <name type="scientific">Vanessa tameamea</name>
    <name type="common">Kamehameha butterfly</name>
    <dbReference type="NCBI Taxonomy" id="334116"/>
    <lineage>
        <taxon>Eukaryota</taxon>
        <taxon>Metazoa</taxon>
        <taxon>Ecdysozoa</taxon>
        <taxon>Arthropoda</taxon>
        <taxon>Hexapoda</taxon>
        <taxon>Insecta</taxon>
        <taxon>Pterygota</taxon>
        <taxon>Neoptera</taxon>
        <taxon>Endopterygota</taxon>
        <taxon>Lepidoptera</taxon>
        <taxon>Glossata</taxon>
        <taxon>Ditrysia</taxon>
        <taxon>Papilionoidea</taxon>
        <taxon>Nymphalidae</taxon>
        <taxon>Nymphalinae</taxon>
        <taxon>Vanessa</taxon>
    </lineage>
</organism>
<accession>A0A8B8I6R4</accession>
<feature type="chain" id="PRO_5046804332" evidence="1">
    <location>
        <begin position="18"/>
        <end position="658"/>
    </location>
</feature>
<gene>
    <name evidence="3" type="primary">LOC113398309</name>
</gene>
<evidence type="ECO:0000256" key="1">
    <source>
        <dbReference type="SAM" id="SignalP"/>
    </source>
</evidence>
<dbReference type="AlphaFoldDB" id="A0A8B8I6R4"/>
<evidence type="ECO:0000313" key="3">
    <source>
        <dbReference type="RefSeq" id="XP_026492754.2"/>
    </source>
</evidence>
<dbReference type="RefSeq" id="XP_026492754.2">
    <property type="nucleotide sequence ID" value="XM_026636969.2"/>
</dbReference>
<reference evidence="3" key="1">
    <citation type="submission" date="2025-08" db="UniProtKB">
        <authorList>
            <consortium name="RefSeq"/>
        </authorList>
    </citation>
    <scope>IDENTIFICATION</scope>
    <source>
        <tissue evidence="3">Whole body</tissue>
    </source>
</reference>
<keyword evidence="1" id="KW-0732">Signal</keyword>
<dbReference type="GeneID" id="113398309"/>
<evidence type="ECO:0000313" key="2">
    <source>
        <dbReference type="Proteomes" id="UP001652626"/>
    </source>
</evidence>
<dbReference type="Proteomes" id="UP001652626">
    <property type="component" value="Chromosome 7"/>
</dbReference>
<protein>
    <submittedName>
        <fullName evidence="3">Uncharacterized protein LOC113398309</fullName>
    </submittedName>
</protein>
<sequence length="658" mass="74101">MIKRTVFFVALWTLSHAVYISRMSPMTRLRSPVAFRPGVVLQRPAYPHPQRIVTASRRAPYVMYRNTPHRYTMKHNMSPAPTRNVLNHWKTTRLPLPSPTAEYEFVRASPPSIVHPDGAIHTIPAPNLSLSDKPIVVAEADSSAKDASEAPKPTYEVTEKYSDQPMYQNNPKIESPIGFSKASSMSAADLQNIVRHNAALQLASEYGFPAIQLSQPTVELPQPTIIPHQFSMQGFHGLTNQQDFMHRGPESIIIPQNAYYQQDPMFLHRLQNQILQQYPAVEFIPYTPDLQPQVQTQSPETQTSLYLLQNEQITKQVPTSFVTSDNNQRNIVQRETQEGSIASIVPHAFTAKNVSENLIEIDITTTVIPQNITSEVVTTETQAPTTTTKSVDIIKEDKRTTPIYYAQIGQSVGNVIANGFYSAINDVRAASMDAESNQNENITTTTASTTTQREVESLLVNEEKDTKLDDLKNLLVSPFEKTAESVNVAYTLFRANEKQPKINQDGEVFAGQLVEAKISEDQEFNKEKATLANRPPLRLFAVTEKRVSEITPQRTVVKAKIPPKSKLTFDDKTGEPVLRIYASYVDNPVQKEILTTKLTNMKRPNEVTRKQDNFDWKTDAVKSLEKSINSDVNHGSQFGLKLKSRSDDYIPIFEDYEV</sequence>
<keyword evidence="2" id="KW-1185">Reference proteome</keyword>
<feature type="signal peptide" evidence="1">
    <location>
        <begin position="1"/>
        <end position="17"/>
    </location>
</feature>